<comment type="caution">
    <text evidence="1">The sequence shown here is derived from an EMBL/GenBank/DDBJ whole genome shotgun (WGS) entry which is preliminary data.</text>
</comment>
<protein>
    <submittedName>
        <fullName evidence="1">Uncharacterized protein</fullName>
    </submittedName>
</protein>
<proteinExistence type="predicted"/>
<reference evidence="1 2" key="1">
    <citation type="journal article" date="2021" name="Microorganisms">
        <title>Acidisoma silvae sp. nov. and Acidisomacellulosilytica sp. nov., Two Acidophilic Bacteria Isolated from Decaying Wood, Hydrolyzing Cellulose and Producing Poly-3-hydroxybutyrate.</title>
        <authorList>
            <person name="Mieszkin S."/>
            <person name="Pouder E."/>
            <person name="Uroz S."/>
            <person name="Simon-Colin C."/>
            <person name="Alain K."/>
        </authorList>
    </citation>
    <scope>NUCLEOTIDE SEQUENCE [LARGE SCALE GENOMIC DNA]</scope>
    <source>
        <strain evidence="1 2">HW T5.17</strain>
    </source>
</reference>
<keyword evidence="2" id="KW-1185">Reference proteome</keyword>
<dbReference type="Proteomes" id="UP000721844">
    <property type="component" value="Unassembled WGS sequence"/>
</dbReference>
<organism evidence="1 2">
    <name type="scientific">Acidisoma cellulosilyticum</name>
    <dbReference type="NCBI Taxonomy" id="2802395"/>
    <lineage>
        <taxon>Bacteria</taxon>
        <taxon>Pseudomonadati</taxon>
        <taxon>Pseudomonadota</taxon>
        <taxon>Alphaproteobacteria</taxon>
        <taxon>Acetobacterales</taxon>
        <taxon>Acidocellaceae</taxon>
        <taxon>Acidisoma</taxon>
    </lineage>
</organism>
<name>A0A963YZU7_9PROT</name>
<sequence length="186" mass="20102">MAKRTPAKPQLATISFAVGDFGPMMADPADGRRQVPVMSQHGDVDVKKYHGGRRAYRIAMHDRLLERGKITDLEHDSVERFVKDWSFIARSGLGSTLGQLDVRGSSDGPADTVLIASTKVRLATGRVGAWRFPILIDACCEGMNGSAMARKYLGSDSGGARDGIEKLAVEAIQLLHGAKLKLPVDE</sequence>
<accession>A0A963YZU7</accession>
<evidence type="ECO:0000313" key="1">
    <source>
        <dbReference type="EMBL" id="MCB8880114.1"/>
    </source>
</evidence>
<gene>
    <name evidence="1" type="ORF">ACELLULO517_07695</name>
</gene>
<dbReference type="EMBL" id="JAESVA010000002">
    <property type="protein sequence ID" value="MCB8880114.1"/>
    <property type="molecule type" value="Genomic_DNA"/>
</dbReference>
<evidence type="ECO:0000313" key="2">
    <source>
        <dbReference type="Proteomes" id="UP000721844"/>
    </source>
</evidence>
<dbReference type="AlphaFoldDB" id="A0A963YZU7"/>
<dbReference type="RefSeq" id="WP_227306720.1">
    <property type="nucleotide sequence ID" value="NZ_JAESVA010000002.1"/>
</dbReference>